<comment type="caution">
    <text evidence="2">The sequence shown here is derived from an EMBL/GenBank/DDBJ whole genome shotgun (WGS) entry which is preliminary data.</text>
</comment>
<feature type="domain" description="Halobacterial output" evidence="1">
    <location>
        <begin position="10"/>
        <end position="77"/>
    </location>
</feature>
<dbReference type="InterPro" id="IPR040624">
    <property type="entry name" value="HalOD1"/>
</dbReference>
<gene>
    <name evidence="2" type="ORF">ACFQEV_04820</name>
</gene>
<keyword evidence="3" id="KW-1185">Reference proteome</keyword>
<dbReference type="AlphaFoldDB" id="A0ABD5TZV8"/>
<evidence type="ECO:0000259" key="1">
    <source>
        <dbReference type="Pfam" id="PF18545"/>
    </source>
</evidence>
<evidence type="ECO:0000313" key="3">
    <source>
        <dbReference type="Proteomes" id="UP001596408"/>
    </source>
</evidence>
<sequence length="91" mass="9683">MNSPNENSSYRPSVAVVERVADHLDADPLALEPLSKAIDPDVLDAFADTGSVAPDAELRFSYLGCEIVVFGDGRVRLSHADPAGDPPETCE</sequence>
<dbReference type="Proteomes" id="UP001596408">
    <property type="component" value="Unassembled WGS sequence"/>
</dbReference>
<protein>
    <submittedName>
        <fullName evidence="2">HalOD1 output domain-containing protein</fullName>
    </submittedName>
</protein>
<evidence type="ECO:0000313" key="2">
    <source>
        <dbReference type="EMBL" id="MFC6824320.1"/>
    </source>
</evidence>
<dbReference type="EMBL" id="JBHSXH010000009">
    <property type="protein sequence ID" value="MFC6824320.1"/>
    <property type="molecule type" value="Genomic_DNA"/>
</dbReference>
<reference evidence="2 3" key="1">
    <citation type="journal article" date="2019" name="Int. J. Syst. Evol. Microbiol.">
        <title>The Global Catalogue of Microorganisms (GCM) 10K type strain sequencing project: providing services to taxonomists for standard genome sequencing and annotation.</title>
        <authorList>
            <consortium name="The Broad Institute Genomics Platform"/>
            <consortium name="The Broad Institute Genome Sequencing Center for Infectious Disease"/>
            <person name="Wu L."/>
            <person name="Ma J."/>
        </authorList>
    </citation>
    <scope>NUCLEOTIDE SEQUENCE [LARGE SCALE GENOMIC DNA]</scope>
    <source>
        <strain evidence="2 3">YIM 94188</strain>
    </source>
</reference>
<dbReference type="RefSeq" id="WP_379693093.1">
    <property type="nucleotide sequence ID" value="NZ_JBHSXH010000009.1"/>
</dbReference>
<organism evidence="2 3">
    <name type="scientific">Halopelagius fulvigenes</name>
    <dbReference type="NCBI Taxonomy" id="1198324"/>
    <lineage>
        <taxon>Archaea</taxon>
        <taxon>Methanobacteriati</taxon>
        <taxon>Methanobacteriota</taxon>
        <taxon>Stenosarchaea group</taxon>
        <taxon>Halobacteria</taxon>
        <taxon>Halobacteriales</taxon>
        <taxon>Haloferacaceae</taxon>
    </lineage>
</organism>
<name>A0ABD5TZV8_9EURY</name>
<proteinExistence type="predicted"/>
<accession>A0ABD5TZV8</accession>
<dbReference type="Pfam" id="PF18545">
    <property type="entry name" value="HalOD1"/>
    <property type="match status" value="1"/>
</dbReference>